<reference evidence="3 4" key="1">
    <citation type="submission" date="2019-06" db="EMBL/GenBank/DDBJ databases">
        <title>Draft genome sequence of the filamentous fungus Phialemoniopsis curvata isolated from diesel fuel.</title>
        <authorList>
            <person name="Varaljay V.A."/>
            <person name="Lyon W.J."/>
            <person name="Crouch A.L."/>
            <person name="Drake C.E."/>
            <person name="Hollomon J.M."/>
            <person name="Nadeau L.J."/>
            <person name="Nunn H.S."/>
            <person name="Stevenson B.S."/>
            <person name="Bojanowski C.L."/>
            <person name="Crookes-Goodson W.J."/>
        </authorList>
    </citation>
    <scope>NUCLEOTIDE SEQUENCE [LARGE SCALE GENOMIC DNA]</scope>
    <source>
        <strain evidence="3 4">D216</strain>
    </source>
</reference>
<dbReference type="GeneID" id="41971686"/>
<evidence type="ECO:0000313" key="4">
    <source>
        <dbReference type="Proteomes" id="UP000319257"/>
    </source>
</evidence>
<evidence type="ECO:0000256" key="1">
    <source>
        <dbReference type="SAM" id="SignalP"/>
    </source>
</evidence>
<feature type="signal peptide" evidence="1">
    <location>
        <begin position="1"/>
        <end position="21"/>
    </location>
</feature>
<dbReference type="Gene3D" id="2.60.120.1160">
    <property type="match status" value="1"/>
</dbReference>
<organism evidence="3 4">
    <name type="scientific">Thyridium curvatum</name>
    <dbReference type="NCBI Taxonomy" id="1093900"/>
    <lineage>
        <taxon>Eukaryota</taxon>
        <taxon>Fungi</taxon>
        <taxon>Dikarya</taxon>
        <taxon>Ascomycota</taxon>
        <taxon>Pezizomycotina</taxon>
        <taxon>Sordariomycetes</taxon>
        <taxon>Sordariomycetidae</taxon>
        <taxon>Thyridiales</taxon>
        <taxon>Thyridiaceae</taxon>
        <taxon>Thyridium</taxon>
    </lineage>
</organism>
<comment type="caution">
    <text evidence="3">The sequence shown here is derived from an EMBL/GenBank/DDBJ whole genome shotgun (WGS) entry which is preliminary data.</text>
</comment>
<dbReference type="OrthoDB" id="5283326at2759"/>
<dbReference type="Pfam" id="PF18271">
    <property type="entry name" value="GH131_N"/>
    <property type="match status" value="1"/>
</dbReference>
<keyword evidence="1" id="KW-0732">Signal</keyword>
<dbReference type="InParanoid" id="A0A507BF07"/>
<name>A0A507BF07_9PEZI</name>
<feature type="chain" id="PRO_5021246055" description="Glycoside hydrolase 131 catalytic N-terminal domain-containing protein" evidence="1">
    <location>
        <begin position="22"/>
        <end position="295"/>
    </location>
</feature>
<dbReference type="Proteomes" id="UP000319257">
    <property type="component" value="Unassembled WGS sequence"/>
</dbReference>
<protein>
    <recommendedName>
        <fullName evidence="2">Glycoside hydrolase 131 catalytic N-terminal domain-containing protein</fullName>
    </recommendedName>
</protein>
<dbReference type="STRING" id="1093900.A0A507BF07"/>
<accession>A0A507BF07</accession>
<sequence length="295" mass="31581">MLSRLALSAALAATLAAAGTGEVKCPIIFDGRVPAALEPSAFDSDGNGNPYGAEYVKGRGLTWSQILRFPAGAGASRFENAAAHKPLEVTIGDGSVFQDQRGFRRAGLQFAGDANTGSPGARGLVTLHFSVRQDAARPLNLSHEYLDVWHETSDYAADQVMFQVGTLIGQERLPSDTFKVVSRDGRQLWSTPVDAGAWQNFAIQMDYRKKGFLTNGGKHSTVQVYYSKDDAPLEVVLQATSNNMAGEGQYQLGMLKKPTGTSDVVNSGYQESGIDEGQIYGSVFLEDSSNGCVSL</sequence>
<feature type="domain" description="Glycoside hydrolase 131 catalytic N-terminal" evidence="2">
    <location>
        <begin position="27"/>
        <end position="291"/>
    </location>
</feature>
<dbReference type="RefSeq" id="XP_030997252.1">
    <property type="nucleotide sequence ID" value="XM_031138628.1"/>
</dbReference>
<dbReference type="PANTHER" id="PTHR34612:SF4">
    <property type="entry name" value="GLYCOSIDE HYDROLASE 131 CATALYTIC N-TERMINAL DOMAIN-CONTAINING PROTEIN"/>
    <property type="match status" value="1"/>
</dbReference>
<dbReference type="EMBL" id="SKBQ01000020">
    <property type="protein sequence ID" value="TPX15541.1"/>
    <property type="molecule type" value="Genomic_DNA"/>
</dbReference>
<gene>
    <name evidence="3" type="ORF">E0L32_004239</name>
</gene>
<dbReference type="AlphaFoldDB" id="A0A507BF07"/>
<evidence type="ECO:0000313" key="3">
    <source>
        <dbReference type="EMBL" id="TPX15541.1"/>
    </source>
</evidence>
<keyword evidence="4" id="KW-1185">Reference proteome</keyword>
<evidence type="ECO:0000259" key="2">
    <source>
        <dbReference type="Pfam" id="PF18271"/>
    </source>
</evidence>
<dbReference type="InterPro" id="IPR041524">
    <property type="entry name" value="GH131_N"/>
</dbReference>
<dbReference type="PANTHER" id="PTHR34612">
    <property type="entry name" value="GH131_N DOMAIN-CONTAINING PROTEIN"/>
    <property type="match status" value="1"/>
</dbReference>
<proteinExistence type="predicted"/>